<evidence type="ECO:0008006" key="3">
    <source>
        <dbReference type="Google" id="ProtNLM"/>
    </source>
</evidence>
<evidence type="ECO:0000313" key="2">
    <source>
        <dbReference type="Proteomes" id="UP001145022"/>
    </source>
</evidence>
<proteinExistence type="predicted"/>
<organism evidence="1 2">
    <name type="scientific">Pseudomonas atacamensis</name>
    <dbReference type="NCBI Taxonomy" id="2565368"/>
    <lineage>
        <taxon>Bacteria</taxon>
        <taxon>Pseudomonadati</taxon>
        <taxon>Pseudomonadota</taxon>
        <taxon>Gammaproteobacteria</taxon>
        <taxon>Pseudomonadales</taxon>
        <taxon>Pseudomonadaceae</taxon>
        <taxon>Pseudomonas</taxon>
    </lineage>
</organism>
<dbReference type="SUPFAM" id="SSF81901">
    <property type="entry name" value="HCP-like"/>
    <property type="match status" value="2"/>
</dbReference>
<gene>
    <name evidence="1" type="ORF">RS3R1_18570</name>
</gene>
<keyword evidence="2" id="KW-1185">Reference proteome</keyword>
<dbReference type="InterPro" id="IPR011990">
    <property type="entry name" value="TPR-like_helical_dom_sf"/>
</dbReference>
<evidence type="ECO:0000313" key="1">
    <source>
        <dbReference type="EMBL" id="GLH42769.1"/>
    </source>
</evidence>
<reference evidence="1" key="1">
    <citation type="journal article" date="2021" name="Sci. Rep.">
        <title>An efficient direct screening system for microorganisms that activate plant immune responses based on plant-microbe interactions using cultured plant cells.</title>
        <authorList>
            <person name="Kurokawa M."/>
            <person name="Nakano M."/>
            <person name="Kitahata N."/>
            <person name="Kuchitsu K."/>
            <person name="Furuya T."/>
        </authorList>
    </citation>
    <scope>NUCLEOTIDE SEQUENCE</scope>
    <source>
        <strain evidence="1">RS3R-1</strain>
    </source>
</reference>
<dbReference type="PANTHER" id="PTHR11102">
    <property type="entry name" value="SEL-1-LIKE PROTEIN"/>
    <property type="match status" value="1"/>
</dbReference>
<dbReference type="InterPro" id="IPR050767">
    <property type="entry name" value="Sel1_AlgK"/>
</dbReference>
<dbReference type="Proteomes" id="UP001145022">
    <property type="component" value="Unassembled WGS sequence"/>
</dbReference>
<reference evidence="1" key="3">
    <citation type="journal article" date="2023" name="J. Biotechnol.">
        <title>Draft Genome Sequences of Endophytic Pseudomonas Strains, Isolated from the Interior of Brassicaceae Plants.</title>
        <authorList>
            <person name="Kaneko H."/>
            <person name="Furuya T."/>
        </authorList>
    </citation>
    <scope>NUCLEOTIDE SEQUENCE</scope>
    <source>
        <strain evidence="1">RS3R-1</strain>
    </source>
</reference>
<dbReference type="Gene3D" id="1.25.40.10">
    <property type="entry name" value="Tetratricopeptide repeat domain"/>
    <property type="match status" value="1"/>
</dbReference>
<accession>A0ABQ5PGX4</accession>
<comment type="caution">
    <text evidence="1">The sequence shown here is derived from an EMBL/GenBank/DDBJ whole genome shotgun (WGS) entry which is preliminary data.</text>
</comment>
<name>A0ABQ5PGX4_9PSED</name>
<sequence length="378" mass="42190">MKQNARNNRYEANLPQLEQSTALSSALCRIVFKSFTKTDIPAKQLQPRNNLALTLPKVITTTLILLTLASPQSLALTNEQSQAKIKGIELYNQHKAISAIETLQIAAEGGDDEALYYLGEALRKNNRHMTPEAKKAYESSAKKGNIYAMIRLGRIGEDLCTTMNNCPPGEDSASSWVINAKSLAVERAKQGDSESMYLLYEMTGNEEWLEKSAENGFAFAQFRLATKYQEGNGSFLLPSRRNQAIERWMKASAENGYPLAMMGLAAIMIEKNDLASFRFWNEKAADSSYVEGVFGYASYIGEENSKYGFKFDPVKSYALLSNLLELNGGGNVIRDINDTLPDIEKNLSKEQLEKARELAKTWKATHPPLSFFPDKLGY</sequence>
<dbReference type="RefSeq" id="WP_281896266.1">
    <property type="nucleotide sequence ID" value="NZ_BSCQ01000030.1"/>
</dbReference>
<protein>
    <recommendedName>
        <fullName evidence="3">Sel1 repeat family protein</fullName>
    </recommendedName>
</protein>
<dbReference type="PANTHER" id="PTHR11102:SF160">
    <property type="entry name" value="ERAD-ASSOCIATED E3 UBIQUITIN-PROTEIN LIGASE COMPONENT HRD3"/>
    <property type="match status" value="1"/>
</dbReference>
<dbReference type="EMBL" id="BSCQ01000030">
    <property type="protein sequence ID" value="GLH42769.1"/>
    <property type="molecule type" value="Genomic_DNA"/>
</dbReference>
<reference evidence="1" key="2">
    <citation type="submission" date="2022-11" db="EMBL/GenBank/DDBJ databases">
        <title>Draft genome sequencing of Pseudomonas atacamensis RS3R1.</title>
        <authorList>
            <person name="Furuya T."/>
            <person name="Kaneko H."/>
        </authorList>
    </citation>
    <scope>NUCLEOTIDE SEQUENCE</scope>
    <source>
        <strain evidence="1">RS3R-1</strain>
    </source>
</reference>